<feature type="chain" id="PRO_5043336711" description="Ig-like domain-containing protein" evidence="4">
    <location>
        <begin position="27"/>
        <end position="441"/>
    </location>
</feature>
<evidence type="ECO:0000256" key="3">
    <source>
        <dbReference type="ARBA" id="ARBA00023319"/>
    </source>
</evidence>
<dbReference type="GO" id="GO:0008046">
    <property type="term" value="F:axon guidance receptor activity"/>
    <property type="evidence" value="ECO:0007669"/>
    <property type="project" value="TreeGrafter"/>
</dbReference>
<dbReference type="InterPro" id="IPR013151">
    <property type="entry name" value="Immunoglobulin_dom"/>
</dbReference>
<dbReference type="InterPro" id="IPR003599">
    <property type="entry name" value="Ig_sub"/>
</dbReference>
<dbReference type="Gene3D" id="2.60.40.10">
    <property type="entry name" value="Immunoglobulins"/>
    <property type="match status" value="3"/>
</dbReference>
<dbReference type="GO" id="GO:0005886">
    <property type="term" value="C:plasma membrane"/>
    <property type="evidence" value="ECO:0007669"/>
    <property type="project" value="TreeGrafter"/>
</dbReference>
<evidence type="ECO:0000256" key="2">
    <source>
        <dbReference type="ARBA" id="ARBA00023157"/>
    </source>
</evidence>
<accession>A0AAU9X272</accession>
<dbReference type="InterPro" id="IPR036179">
    <property type="entry name" value="Ig-like_dom_sf"/>
</dbReference>
<sequence length="441" mass="49771">MNSGRKLHFWILVFLFVFSIEEAIDAYPQFTCGSHGIKHDINQTGDLPKVTCLAPSQTVHLDANVQIECEVISSTYANITWFHNGKSLSEKNKSFVKIDRLSCGQTLKIKFAGREDRGQYTCAATNKFGTVNKTCSLDVRDKSYKPPPQVEYVKIDGNRQTAYLHGTVTLKCKLLHVEADAWLFNGTRVSHGGRHKMIRETTNAKHKRLFALKIINVTEKDEGRYTCLAYRSGIYQTKDLVLKTEPCPSCHHCPPEGNQAFPICSSPSPSPIRLSTSDNDHDPKNKEIKHPPQVKYLKIDGKRQTAYLHGTVTLKCKLHHVEGEAWLFNGTRILHDDRHKMIRETTIGKHGGLFTLKIINVTEEDEGLYTCMGYRGGIYQTKDLFLETEPCPRCHHCPPEGNQAFPISLLPSCNRGRSFHRPDSVSILLFAVLAFSSIKCD</sequence>
<evidence type="ECO:0000259" key="5">
    <source>
        <dbReference type="PROSITE" id="PS50835"/>
    </source>
</evidence>
<dbReference type="PANTHER" id="PTHR45080">
    <property type="entry name" value="CONTACTIN 5"/>
    <property type="match status" value="1"/>
</dbReference>
<keyword evidence="2" id="KW-1015">Disulfide bond</keyword>
<dbReference type="GO" id="GO:0043025">
    <property type="term" value="C:neuronal cell body"/>
    <property type="evidence" value="ECO:0007669"/>
    <property type="project" value="TreeGrafter"/>
</dbReference>
<evidence type="ECO:0000256" key="4">
    <source>
        <dbReference type="SAM" id="SignalP"/>
    </source>
</evidence>
<name>A0AAU9X272_9CNID</name>
<dbReference type="PANTHER" id="PTHR45080:SF8">
    <property type="entry name" value="IG-LIKE DOMAIN-CONTAINING PROTEIN"/>
    <property type="match status" value="1"/>
</dbReference>
<dbReference type="GO" id="GO:0050808">
    <property type="term" value="P:synapse organization"/>
    <property type="evidence" value="ECO:0007669"/>
    <property type="project" value="TreeGrafter"/>
</dbReference>
<dbReference type="SMART" id="SM00409">
    <property type="entry name" value="IG"/>
    <property type="match status" value="3"/>
</dbReference>
<dbReference type="AlphaFoldDB" id="A0AAU9X272"/>
<feature type="signal peptide" evidence="4">
    <location>
        <begin position="1"/>
        <end position="26"/>
    </location>
</feature>
<protein>
    <recommendedName>
        <fullName evidence="5">Ig-like domain-containing protein</fullName>
    </recommendedName>
</protein>
<gene>
    <name evidence="6" type="ORF">PMEA_00015694</name>
</gene>
<dbReference type="InterPro" id="IPR007110">
    <property type="entry name" value="Ig-like_dom"/>
</dbReference>
<dbReference type="Pfam" id="PF07679">
    <property type="entry name" value="I-set"/>
    <property type="match status" value="1"/>
</dbReference>
<proteinExistence type="predicted"/>
<reference evidence="6 7" key="1">
    <citation type="submission" date="2022-05" db="EMBL/GenBank/DDBJ databases">
        <authorList>
            <consortium name="Genoscope - CEA"/>
            <person name="William W."/>
        </authorList>
    </citation>
    <scope>NUCLEOTIDE SEQUENCE [LARGE SCALE GENOMIC DNA]</scope>
</reference>
<evidence type="ECO:0000313" key="6">
    <source>
        <dbReference type="EMBL" id="CAH3134072.1"/>
    </source>
</evidence>
<evidence type="ECO:0000256" key="1">
    <source>
        <dbReference type="ARBA" id="ARBA00022729"/>
    </source>
</evidence>
<dbReference type="FunFam" id="2.60.40.10:FF:000107">
    <property type="entry name" value="Myosin, light chain kinase a"/>
    <property type="match status" value="1"/>
</dbReference>
<dbReference type="Pfam" id="PF00047">
    <property type="entry name" value="ig"/>
    <property type="match status" value="1"/>
</dbReference>
<dbReference type="GO" id="GO:0007156">
    <property type="term" value="P:homophilic cell adhesion via plasma membrane adhesion molecules"/>
    <property type="evidence" value="ECO:0007669"/>
    <property type="project" value="TreeGrafter"/>
</dbReference>
<dbReference type="InterPro" id="IPR013783">
    <property type="entry name" value="Ig-like_fold"/>
</dbReference>
<dbReference type="EMBL" id="CALNXJ010000028">
    <property type="protein sequence ID" value="CAH3134072.1"/>
    <property type="molecule type" value="Genomic_DNA"/>
</dbReference>
<keyword evidence="3" id="KW-0393">Immunoglobulin domain</keyword>
<dbReference type="InterPro" id="IPR003598">
    <property type="entry name" value="Ig_sub2"/>
</dbReference>
<comment type="caution">
    <text evidence="6">The sequence shown here is derived from an EMBL/GenBank/DDBJ whole genome shotgun (WGS) entry which is preliminary data.</text>
</comment>
<dbReference type="Proteomes" id="UP001159428">
    <property type="component" value="Unassembled WGS sequence"/>
</dbReference>
<dbReference type="InterPro" id="IPR013098">
    <property type="entry name" value="Ig_I-set"/>
</dbReference>
<keyword evidence="1 4" id="KW-0732">Signal</keyword>
<dbReference type="InterPro" id="IPR050958">
    <property type="entry name" value="Cell_Adh-Cytoskel_Orgn"/>
</dbReference>
<evidence type="ECO:0000313" key="7">
    <source>
        <dbReference type="Proteomes" id="UP001159428"/>
    </source>
</evidence>
<keyword evidence="7" id="KW-1185">Reference proteome</keyword>
<feature type="domain" description="Ig-like" evidence="5">
    <location>
        <begin position="48"/>
        <end position="138"/>
    </location>
</feature>
<dbReference type="SMART" id="SM00408">
    <property type="entry name" value="IGc2"/>
    <property type="match status" value="3"/>
</dbReference>
<organism evidence="6 7">
    <name type="scientific">Pocillopora meandrina</name>
    <dbReference type="NCBI Taxonomy" id="46732"/>
    <lineage>
        <taxon>Eukaryota</taxon>
        <taxon>Metazoa</taxon>
        <taxon>Cnidaria</taxon>
        <taxon>Anthozoa</taxon>
        <taxon>Hexacorallia</taxon>
        <taxon>Scleractinia</taxon>
        <taxon>Astrocoeniina</taxon>
        <taxon>Pocilloporidae</taxon>
        <taxon>Pocillopora</taxon>
    </lineage>
</organism>
<dbReference type="SUPFAM" id="SSF48726">
    <property type="entry name" value="Immunoglobulin"/>
    <property type="match status" value="3"/>
</dbReference>
<dbReference type="CDD" id="cd00096">
    <property type="entry name" value="Ig"/>
    <property type="match status" value="2"/>
</dbReference>
<dbReference type="PROSITE" id="PS50835">
    <property type="entry name" value="IG_LIKE"/>
    <property type="match status" value="1"/>
</dbReference>
<dbReference type="GO" id="GO:0030424">
    <property type="term" value="C:axon"/>
    <property type="evidence" value="ECO:0007669"/>
    <property type="project" value="TreeGrafter"/>
</dbReference>